<feature type="chain" id="PRO_5002434886" description="Secreted protein" evidence="1">
    <location>
        <begin position="26"/>
        <end position="88"/>
    </location>
</feature>
<feature type="signal peptide" evidence="1">
    <location>
        <begin position="1"/>
        <end position="25"/>
    </location>
</feature>
<reference evidence="2" key="1">
    <citation type="submission" date="2014-11" db="EMBL/GenBank/DDBJ databases">
        <authorList>
            <person name="Amaro Gonzalez C."/>
        </authorList>
    </citation>
    <scope>NUCLEOTIDE SEQUENCE</scope>
</reference>
<evidence type="ECO:0008006" key="3">
    <source>
        <dbReference type="Google" id="ProtNLM"/>
    </source>
</evidence>
<proteinExistence type="predicted"/>
<protein>
    <recommendedName>
        <fullName evidence="3">Secreted protein</fullName>
    </recommendedName>
</protein>
<sequence length="88" mass="10316">MTTLTLKNISFFFALFSFFLKNMQHIPVVSHKKVALILNLVSNMVRTDSWFLYMTGSYLHLDRVVIQKWTGREGLLGQCRLRNCLHLL</sequence>
<name>A0A0E9X3F6_ANGAN</name>
<evidence type="ECO:0000256" key="1">
    <source>
        <dbReference type="SAM" id="SignalP"/>
    </source>
</evidence>
<dbReference type="AlphaFoldDB" id="A0A0E9X3F6"/>
<accession>A0A0E9X3F6</accession>
<keyword evidence="1" id="KW-0732">Signal</keyword>
<dbReference type="EMBL" id="GBXM01011340">
    <property type="protein sequence ID" value="JAH97237.1"/>
    <property type="molecule type" value="Transcribed_RNA"/>
</dbReference>
<reference evidence="2" key="2">
    <citation type="journal article" date="2015" name="Fish Shellfish Immunol.">
        <title>Early steps in the European eel (Anguilla anguilla)-Vibrio vulnificus interaction in the gills: Role of the RtxA13 toxin.</title>
        <authorList>
            <person name="Callol A."/>
            <person name="Pajuelo D."/>
            <person name="Ebbesson L."/>
            <person name="Teles M."/>
            <person name="MacKenzie S."/>
            <person name="Amaro C."/>
        </authorList>
    </citation>
    <scope>NUCLEOTIDE SEQUENCE</scope>
</reference>
<organism evidence="2">
    <name type="scientific">Anguilla anguilla</name>
    <name type="common">European freshwater eel</name>
    <name type="synonym">Muraena anguilla</name>
    <dbReference type="NCBI Taxonomy" id="7936"/>
    <lineage>
        <taxon>Eukaryota</taxon>
        <taxon>Metazoa</taxon>
        <taxon>Chordata</taxon>
        <taxon>Craniata</taxon>
        <taxon>Vertebrata</taxon>
        <taxon>Euteleostomi</taxon>
        <taxon>Actinopterygii</taxon>
        <taxon>Neopterygii</taxon>
        <taxon>Teleostei</taxon>
        <taxon>Anguilliformes</taxon>
        <taxon>Anguillidae</taxon>
        <taxon>Anguilla</taxon>
    </lineage>
</organism>
<evidence type="ECO:0000313" key="2">
    <source>
        <dbReference type="EMBL" id="JAH97237.1"/>
    </source>
</evidence>